<sequence length="363" mass="40461">MEDDSEPGKQSLYIMDTSTNGTYVNDRVLGRDSCTILLHKDHVGFVNPDDTLASDIGLGYTVEFTRVDSQSKGLPEFDADLQRTYDFKHEIGAGNFAKVWLAIHKQTGTACACKVINKKKHLFNTGLSKVFEREVCIMQKLWHPNIVPLHKLHIDKDRIYIFMEYLEGGDLFTHLSDHGPFTEAGCRPIFRQICDAVRYLHSNGITHRDIKLDNILIKSSTAGGGISSVKIADFGLARAVNDGDLMRTICGTPSYLAPEIVCRSSTSTPYSKSVDIWALGVVLYALHMNSFPFSKMLLGNEPGSQSVEAYRKASKLTDANLKYICLTEPLRDLLTSMLQVDPKKRIEIDATVIHPWTQTSADG</sequence>
<evidence type="ECO:0000313" key="2">
    <source>
        <dbReference type="Proteomes" id="UP001139981"/>
    </source>
</evidence>
<name>A0ACC1M566_9FUNG</name>
<feature type="non-terminal residue" evidence="1">
    <location>
        <position position="363"/>
    </location>
</feature>
<keyword evidence="2" id="KW-1185">Reference proteome</keyword>
<comment type="caution">
    <text evidence="1">The sequence shown here is derived from an EMBL/GenBank/DDBJ whole genome shotgun (WGS) entry which is preliminary data.</text>
</comment>
<gene>
    <name evidence="1" type="ORF">IWW38_002183</name>
</gene>
<accession>A0ACC1M566</accession>
<protein>
    <submittedName>
        <fullName evidence="1">Uncharacterized protein</fullName>
    </submittedName>
</protein>
<reference evidence="1" key="1">
    <citation type="submission" date="2022-07" db="EMBL/GenBank/DDBJ databases">
        <title>Phylogenomic reconstructions and comparative analyses of Kickxellomycotina fungi.</title>
        <authorList>
            <person name="Reynolds N.K."/>
            <person name="Stajich J.E."/>
            <person name="Barry K."/>
            <person name="Grigoriev I.V."/>
            <person name="Crous P."/>
            <person name="Smith M.E."/>
        </authorList>
    </citation>
    <scope>NUCLEOTIDE SEQUENCE</scope>
    <source>
        <strain evidence="1">CBS 190363</strain>
    </source>
</reference>
<organism evidence="1 2">
    <name type="scientific">Coemansia aciculifera</name>
    <dbReference type="NCBI Taxonomy" id="417176"/>
    <lineage>
        <taxon>Eukaryota</taxon>
        <taxon>Fungi</taxon>
        <taxon>Fungi incertae sedis</taxon>
        <taxon>Zoopagomycota</taxon>
        <taxon>Kickxellomycotina</taxon>
        <taxon>Kickxellomycetes</taxon>
        <taxon>Kickxellales</taxon>
        <taxon>Kickxellaceae</taxon>
        <taxon>Coemansia</taxon>
    </lineage>
</organism>
<proteinExistence type="predicted"/>
<dbReference type="Proteomes" id="UP001139981">
    <property type="component" value="Unassembled WGS sequence"/>
</dbReference>
<evidence type="ECO:0000313" key="1">
    <source>
        <dbReference type="EMBL" id="KAJ2895862.1"/>
    </source>
</evidence>
<dbReference type="EMBL" id="JANBVB010000247">
    <property type="protein sequence ID" value="KAJ2895862.1"/>
    <property type="molecule type" value="Genomic_DNA"/>
</dbReference>